<protein>
    <submittedName>
        <fullName evidence="1">Uncharacterized protein</fullName>
    </submittedName>
</protein>
<sequence>MLSSSSVVADTISSMIIIDYDEDSLTVIGLPEEDLFREFPDLDFTVDINIEGETTVEDESSTEFDTTSLWSSADSDLTRTAEIRPQTRGELNLDSDNDWHFGTIPSYSLPSPNILSSNEIFRTTRGILPNQIHQNYEQLSPLAVGTSLTISTSLNELGNHLFLHLLENKENTDNTHV</sequence>
<dbReference type="Proteomes" id="UP000422736">
    <property type="component" value="Chromosome 1"/>
</dbReference>
<name>A0ABX6EMP1_KLUMA</name>
<evidence type="ECO:0000313" key="2">
    <source>
        <dbReference type="Proteomes" id="UP000422736"/>
    </source>
</evidence>
<dbReference type="EMBL" id="CP015054">
    <property type="protein sequence ID" value="QGN13398.1"/>
    <property type="molecule type" value="Genomic_DNA"/>
</dbReference>
<accession>A0ABX6EMP1</accession>
<keyword evidence="2" id="KW-1185">Reference proteome</keyword>
<proteinExistence type="predicted"/>
<organism evidence="1 2">
    <name type="scientific">Kluyveromyces marxianus</name>
    <name type="common">Yeast</name>
    <name type="synonym">Candida kefyr</name>
    <dbReference type="NCBI Taxonomy" id="4911"/>
    <lineage>
        <taxon>Eukaryota</taxon>
        <taxon>Fungi</taxon>
        <taxon>Dikarya</taxon>
        <taxon>Ascomycota</taxon>
        <taxon>Saccharomycotina</taxon>
        <taxon>Saccharomycetes</taxon>
        <taxon>Saccharomycetales</taxon>
        <taxon>Saccharomycetaceae</taxon>
        <taxon>Kluyveromyces</taxon>
    </lineage>
</organism>
<gene>
    <name evidence="1" type="ORF">FIM1_35</name>
</gene>
<evidence type="ECO:0000313" key="1">
    <source>
        <dbReference type="EMBL" id="QGN13398.1"/>
    </source>
</evidence>
<reference evidence="1 2" key="1">
    <citation type="submission" date="2016-03" db="EMBL/GenBank/DDBJ databases">
        <title>How can Kluyveromyces marxianus grow so fast - potential evolutionary course in Saccharomyces Complex revealed by comparative genomics.</title>
        <authorList>
            <person name="Mo W."/>
            <person name="Lu W."/>
            <person name="Yang X."/>
            <person name="Qi J."/>
            <person name="Lv H."/>
        </authorList>
    </citation>
    <scope>NUCLEOTIDE SEQUENCE [LARGE SCALE GENOMIC DNA]</scope>
    <source>
        <strain evidence="1 2">FIM1</strain>
    </source>
</reference>
<reference evidence="1 2" key="2">
    <citation type="submission" date="2019-11" db="EMBL/GenBank/DDBJ databases">
        <authorList>
            <person name="Lu H."/>
        </authorList>
    </citation>
    <scope>NUCLEOTIDE SEQUENCE [LARGE SCALE GENOMIC DNA]</scope>
    <source>
        <strain evidence="1 2">FIM1</strain>
    </source>
</reference>